<gene>
    <name evidence="2" type="ORF">LXM26_28835</name>
</gene>
<dbReference type="PANTHER" id="PTHR47129">
    <property type="entry name" value="QUINONE OXIDOREDUCTASE 2"/>
    <property type="match status" value="1"/>
</dbReference>
<dbReference type="EMBL" id="JAJTTC010000012">
    <property type="protein sequence ID" value="MCF0065556.1"/>
    <property type="molecule type" value="Genomic_DNA"/>
</dbReference>
<feature type="domain" description="NmrA-like" evidence="1">
    <location>
        <begin position="2"/>
        <end position="264"/>
    </location>
</feature>
<evidence type="ECO:0000313" key="3">
    <source>
        <dbReference type="Proteomes" id="UP001139000"/>
    </source>
</evidence>
<dbReference type="InterPro" id="IPR052718">
    <property type="entry name" value="NmrA-type_oxidoreductase"/>
</dbReference>
<organism evidence="2 3">
    <name type="scientific">Dyadobacter chenwenxiniae</name>
    <dbReference type="NCBI Taxonomy" id="2906456"/>
    <lineage>
        <taxon>Bacteria</taxon>
        <taxon>Pseudomonadati</taxon>
        <taxon>Bacteroidota</taxon>
        <taxon>Cytophagia</taxon>
        <taxon>Cytophagales</taxon>
        <taxon>Spirosomataceae</taxon>
        <taxon>Dyadobacter</taxon>
    </lineage>
</organism>
<keyword evidence="3" id="KW-1185">Reference proteome</keyword>
<evidence type="ECO:0000259" key="1">
    <source>
        <dbReference type="Pfam" id="PF05368"/>
    </source>
</evidence>
<dbReference type="SUPFAM" id="SSF51735">
    <property type="entry name" value="NAD(P)-binding Rossmann-fold domains"/>
    <property type="match status" value="1"/>
</dbReference>
<dbReference type="InterPro" id="IPR008030">
    <property type="entry name" value="NmrA-like"/>
</dbReference>
<accession>A0A9X1PUT0</accession>
<dbReference type="InterPro" id="IPR036291">
    <property type="entry name" value="NAD(P)-bd_dom_sf"/>
</dbReference>
<name>A0A9X1PUT0_9BACT</name>
<dbReference type="AlphaFoldDB" id="A0A9X1PUT0"/>
<dbReference type="Pfam" id="PF05368">
    <property type="entry name" value="NmrA"/>
    <property type="match status" value="1"/>
</dbReference>
<dbReference type="Proteomes" id="UP001139000">
    <property type="component" value="Unassembled WGS sequence"/>
</dbReference>
<comment type="caution">
    <text evidence="2">The sequence shown here is derived from an EMBL/GenBank/DDBJ whole genome shotgun (WGS) entry which is preliminary data.</text>
</comment>
<sequence length="291" mass="31255">MSTILVTGASGHLGKATVEELLGKVDAKDISALVRDPAKVEDLKGKGVNVIQGDYTDYDSLIAAFKGVDKLYFVSSSDIPNRFAQHQNVVKAAVEAGVGHIFYTSVQRKSEDGSSPIAFVSGAHLKTDNLIKESGLTYTILKHGLYADVLPMFIGDKVIETGTIFLPAGDGKSSFVSRKDLAAAAANLLTSEGHENKIYEMCAPVAYSFEDIAGILSELSGRTIQYVSPSAEVFTEQLKSYGLPDEAIQGITTICVAIAQGEFDLHSTDLQQILGREPESVKDFLKAAYRL</sequence>
<dbReference type="PANTHER" id="PTHR47129:SF1">
    <property type="entry name" value="NMRA-LIKE DOMAIN-CONTAINING PROTEIN"/>
    <property type="match status" value="1"/>
</dbReference>
<dbReference type="Gene3D" id="3.40.50.720">
    <property type="entry name" value="NAD(P)-binding Rossmann-like Domain"/>
    <property type="match status" value="1"/>
</dbReference>
<proteinExistence type="predicted"/>
<evidence type="ECO:0000313" key="2">
    <source>
        <dbReference type="EMBL" id="MCF0065556.1"/>
    </source>
</evidence>
<dbReference type="Gene3D" id="3.90.25.10">
    <property type="entry name" value="UDP-galactose 4-epimerase, domain 1"/>
    <property type="match status" value="1"/>
</dbReference>
<protein>
    <submittedName>
        <fullName evidence="2">SDR family oxidoreductase</fullName>
    </submittedName>
</protein>
<dbReference type="RefSeq" id="WP_234658550.1">
    <property type="nucleotide sequence ID" value="NZ_CP094997.1"/>
</dbReference>
<reference evidence="2" key="1">
    <citation type="submission" date="2021-12" db="EMBL/GenBank/DDBJ databases">
        <title>Novel species in genus Dyadobacter.</title>
        <authorList>
            <person name="Ma C."/>
        </authorList>
    </citation>
    <scope>NUCLEOTIDE SEQUENCE</scope>
    <source>
        <strain evidence="2">LJ419</strain>
    </source>
</reference>
<dbReference type="CDD" id="cd05269">
    <property type="entry name" value="TMR_SDR_a"/>
    <property type="match status" value="1"/>
</dbReference>